<feature type="transmembrane region" description="Helical" evidence="7">
    <location>
        <begin position="31"/>
        <end position="55"/>
    </location>
</feature>
<evidence type="ECO:0000256" key="5">
    <source>
        <dbReference type="ARBA" id="ARBA00022989"/>
    </source>
</evidence>
<feature type="transmembrane region" description="Helical" evidence="7">
    <location>
        <begin position="156"/>
        <end position="177"/>
    </location>
</feature>
<keyword evidence="5 7" id="KW-1133">Transmembrane helix</keyword>
<dbReference type="PANTHER" id="PTHR32243">
    <property type="entry name" value="MALTOSE TRANSPORT SYSTEM PERMEASE-RELATED"/>
    <property type="match status" value="1"/>
</dbReference>
<proteinExistence type="predicted"/>
<dbReference type="InterPro" id="IPR035906">
    <property type="entry name" value="MetI-like_sf"/>
</dbReference>
<dbReference type="SUPFAM" id="SSF161098">
    <property type="entry name" value="MetI-like"/>
    <property type="match status" value="1"/>
</dbReference>
<evidence type="ECO:0000256" key="1">
    <source>
        <dbReference type="ARBA" id="ARBA00004651"/>
    </source>
</evidence>
<dbReference type="AlphaFoldDB" id="X1D9D0"/>
<comment type="caution">
    <text evidence="9">The sequence shown here is derived from an EMBL/GenBank/DDBJ whole genome shotgun (WGS) entry which is preliminary data.</text>
</comment>
<keyword evidence="4 7" id="KW-0812">Transmembrane</keyword>
<accession>X1D9D0</accession>
<evidence type="ECO:0000313" key="9">
    <source>
        <dbReference type="EMBL" id="GAH01674.1"/>
    </source>
</evidence>
<evidence type="ECO:0000259" key="8">
    <source>
        <dbReference type="PROSITE" id="PS50928"/>
    </source>
</evidence>
<dbReference type="PROSITE" id="PS50928">
    <property type="entry name" value="ABC_TM1"/>
    <property type="match status" value="1"/>
</dbReference>
<organism evidence="9">
    <name type="scientific">marine sediment metagenome</name>
    <dbReference type="NCBI Taxonomy" id="412755"/>
    <lineage>
        <taxon>unclassified sequences</taxon>
        <taxon>metagenomes</taxon>
        <taxon>ecological metagenomes</taxon>
    </lineage>
</organism>
<keyword evidence="6 7" id="KW-0472">Membrane</keyword>
<gene>
    <name evidence="9" type="ORF">S01H4_51710</name>
</gene>
<dbReference type="GO" id="GO:0055085">
    <property type="term" value="P:transmembrane transport"/>
    <property type="evidence" value="ECO:0007669"/>
    <property type="project" value="InterPro"/>
</dbReference>
<evidence type="ECO:0000256" key="2">
    <source>
        <dbReference type="ARBA" id="ARBA00022448"/>
    </source>
</evidence>
<comment type="subcellular location">
    <subcellularLocation>
        <location evidence="1">Cell membrane</location>
        <topology evidence="1">Multi-pass membrane protein</topology>
    </subcellularLocation>
</comment>
<protein>
    <recommendedName>
        <fullName evidence="8">ABC transmembrane type-1 domain-containing protein</fullName>
    </recommendedName>
</protein>
<sequence>MTLQNFHALIFKSGGTAGTHGRIEVEFLKSILNSLIITIGAVALSLVLGVPAAYALARYKYRGAENIAFTLLSFRFAPAIMVIIPLFVIFQRIKLYDTYLGLIWAYQLITLPMIVWLVRGYIEDVSPEIEHACRVDGYSGWRVFFKITLPLARPGVIAAAILAFIYAWNNFIFGLILSSSKQPVTVMNLKLITPGSVYYGQVAA</sequence>
<evidence type="ECO:0000256" key="7">
    <source>
        <dbReference type="SAM" id="Phobius"/>
    </source>
</evidence>
<dbReference type="InterPro" id="IPR000515">
    <property type="entry name" value="MetI-like"/>
</dbReference>
<name>X1D9D0_9ZZZZ</name>
<keyword evidence="2" id="KW-0813">Transport</keyword>
<feature type="transmembrane region" description="Helical" evidence="7">
    <location>
        <begin position="102"/>
        <end position="122"/>
    </location>
</feature>
<dbReference type="EMBL" id="BART01029475">
    <property type="protein sequence ID" value="GAH01674.1"/>
    <property type="molecule type" value="Genomic_DNA"/>
</dbReference>
<feature type="domain" description="ABC transmembrane type-1" evidence="8">
    <location>
        <begin position="31"/>
        <end position="204"/>
    </location>
</feature>
<dbReference type="GO" id="GO:0005886">
    <property type="term" value="C:plasma membrane"/>
    <property type="evidence" value="ECO:0007669"/>
    <property type="project" value="UniProtKB-SubCell"/>
</dbReference>
<feature type="non-terminal residue" evidence="9">
    <location>
        <position position="204"/>
    </location>
</feature>
<evidence type="ECO:0000256" key="4">
    <source>
        <dbReference type="ARBA" id="ARBA00022692"/>
    </source>
</evidence>
<evidence type="ECO:0000256" key="3">
    <source>
        <dbReference type="ARBA" id="ARBA00022475"/>
    </source>
</evidence>
<dbReference type="CDD" id="cd06261">
    <property type="entry name" value="TM_PBP2"/>
    <property type="match status" value="1"/>
</dbReference>
<reference evidence="9" key="1">
    <citation type="journal article" date="2014" name="Front. Microbiol.">
        <title>High frequency of phylogenetically diverse reductive dehalogenase-homologous genes in deep subseafloor sedimentary metagenomes.</title>
        <authorList>
            <person name="Kawai M."/>
            <person name="Futagami T."/>
            <person name="Toyoda A."/>
            <person name="Takaki Y."/>
            <person name="Nishi S."/>
            <person name="Hori S."/>
            <person name="Arai W."/>
            <person name="Tsubouchi T."/>
            <person name="Morono Y."/>
            <person name="Uchiyama I."/>
            <person name="Ito T."/>
            <person name="Fujiyama A."/>
            <person name="Inagaki F."/>
            <person name="Takami H."/>
        </authorList>
    </citation>
    <scope>NUCLEOTIDE SEQUENCE</scope>
    <source>
        <strain evidence="9">Expedition CK06-06</strain>
    </source>
</reference>
<evidence type="ECO:0000256" key="6">
    <source>
        <dbReference type="ARBA" id="ARBA00023136"/>
    </source>
</evidence>
<dbReference type="Gene3D" id="1.10.3720.10">
    <property type="entry name" value="MetI-like"/>
    <property type="match status" value="1"/>
</dbReference>
<dbReference type="InterPro" id="IPR050901">
    <property type="entry name" value="BP-dep_ABC_trans_perm"/>
</dbReference>
<dbReference type="Pfam" id="PF00528">
    <property type="entry name" value="BPD_transp_1"/>
    <property type="match status" value="1"/>
</dbReference>
<dbReference type="PANTHER" id="PTHR32243:SF18">
    <property type="entry name" value="INNER MEMBRANE ABC TRANSPORTER PERMEASE PROTEIN YCJP"/>
    <property type="match status" value="1"/>
</dbReference>
<keyword evidence="3" id="KW-1003">Cell membrane</keyword>
<feature type="transmembrane region" description="Helical" evidence="7">
    <location>
        <begin position="67"/>
        <end position="90"/>
    </location>
</feature>